<keyword evidence="2" id="KW-1133">Transmembrane helix</keyword>
<feature type="transmembrane region" description="Helical" evidence="2">
    <location>
        <begin position="74"/>
        <end position="93"/>
    </location>
</feature>
<evidence type="ECO:0008006" key="6">
    <source>
        <dbReference type="Google" id="ProtNLM"/>
    </source>
</evidence>
<dbReference type="EMBL" id="KN847319">
    <property type="protein sequence ID" value="KIW57214.1"/>
    <property type="molecule type" value="Genomic_DNA"/>
</dbReference>
<evidence type="ECO:0000313" key="4">
    <source>
        <dbReference type="EMBL" id="KIW57214.1"/>
    </source>
</evidence>
<dbReference type="HOGENOM" id="CLU_031978_0_0_1"/>
<organism evidence="4 5">
    <name type="scientific">Exophiala xenobiotica</name>
    <dbReference type="NCBI Taxonomy" id="348802"/>
    <lineage>
        <taxon>Eukaryota</taxon>
        <taxon>Fungi</taxon>
        <taxon>Dikarya</taxon>
        <taxon>Ascomycota</taxon>
        <taxon>Pezizomycotina</taxon>
        <taxon>Eurotiomycetes</taxon>
        <taxon>Chaetothyriomycetidae</taxon>
        <taxon>Chaetothyriales</taxon>
        <taxon>Herpotrichiellaceae</taxon>
        <taxon>Exophiala</taxon>
    </lineage>
</organism>
<feature type="compositionally biased region" description="Polar residues" evidence="1">
    <location>
        <begin position="434"/>
        <end position="455"/>
    </location>
</feature>
<proteinExistence type="predicted"/>
<feature type="transmembrane region" description="Helical" evidence="2">
    <location>
        <begin position="291"/>
        <end position="321"/>
    </location>
</feature>
<dbReference type="AlphaFoldDB" id="A0A0D2FAY7"/>
<dbReference type="RefSeq" id="XP_013317798.1">
    <property type="nucleotide sequence ID" value="XM_013462344.1"/>
</dbReference>
<dbReference type="Proteomes" id="UP000054342">
    <property type="component" value="Unassembled WGS sequence"/>
</dbReference>
<keyword evidence="3" id="KW-0732">Signal</keyword>
<feature type="compositionally biased region" description="Polar residues" evidence="1">
    <location>
        <begin position="336"/>
        <end position="352"/>
    </location>
</feature>
<keyword evidence="5" id="KW-1185">Reference proteome</keyword>
<accession>A0A0D2FAY7</accession>
<feature type="signal peptide" evidence="3">
    <location>
        <begin position="1"/>
        <end position="20"/>
    </location>
</feature>
<protein>
    <recommendedName>
        <fullName evidence="6">G-protein coupled receptors family 3 profile domain-containing protein</fullName>
    </recommendedName>
</protein>
<feature type="transmembrane region" description="Helical" evidence="2">
    <location>
        <begin position="259"/>
        <end position="279"/>
    </location>
</feature>
<evidence type="ECO:0000313" key="5">
    <source>
        <dbReference type="Proteomes" id="UP000054342"/>
    </source>
</evidence>
<dbReference type="GeneID" id="25327707"/>
<feature type="transmembrane region" description="Helical" evidence="2">
    <location>
        <begin position="202"/>
        <end position="228"/>
    </location>
</feature>
<gene>
    <name evidence="4" type="ORF">PV05_05799</name>
</gene>
<feature type="chain" id="PRO_5002241983" description="G-protein coupled receptors family 3 profile domain-containing protein" evidence="3">
    <location>
        <begin position="21"/>
        <end position="528"/>
    </location>
</feature>
<feature type="region of interest" description="Disordered" evidence="1">
    <location>
        <begin position="423"/>
        <end position="480"/>
    </location>
</feature>
<evidence type="ECO:0000256" key="3">
    <source>
        <dbReference type="SAM" id="SignalP"/>
    </source>
</evidence>
<sequence length="528" mass="58501">MAQTVLRVLIFLVLLSVAYAAEDCPRPEGPKEEGCPVCGNGDFYGLGVRIGIYTQWLSSWIANNFLAEEIIGTLETNSIFLLALFSTVFYYSIRQRDIRVVDVLVIHQLCLGFIFSIMSLWGYRTMYYKTEGPGSRRRFGGFGTHFRLILMGMISAYGVWFWIEGVEDGLPPTDRRTACGGLETFFFAPMKVESWSTRSVQLVIAIGAAVYYGIMVLAAFAALLAYCVRKISRKPHDWNWQLVSQQDSAIALTKREFSYWYLGLSCFNLFWIIFAMVSIEVTLNLNHMNNVLGTLGLIGAGQLIPLAIGLISLVRVLYMILRERVLSKRLHKNEKSPGSGTTHESPAASHTCTEGLGFGPSTAFESASSPLPPPPPLPATTAAHHTKRSLPHRILLAWLPWLGIFEWSRHSLSPSMGRYSKLGRAGHHKKDSGVSFSFTGPSRSRTYDRQTWSENSRYRPTESQSAATLLGSPGMPQLAPDQAGLMAASKDGGIELPTRYHSLRSAGDPDIGTGMYAGSGYDEYYGEP</sequence>
<feature type="region of interest" description="Disordered" evidence="1">
    <location>
        <begin position="331"/>
        <end position="384"/>
    </location>
</feature>
<evidence type="ECO:0000256" key="1">
    <source>
        <dbReference type="SAM" id="MobiDB-lite"/>
    </source>
</evidence>
<feature type="transmembrane region" description="Helical" evidence="2">
    <location>
        <begin position="144"/>
        <end position="163"/>
    </location>
</feature>
<dbReference type="STRING" id="348802.A0A0D2FAY7"/>
<feature type="region of interest" description="Disordered" evidence="1">
    <location>
        <begin position="500"/>
        <end position="528"/>
    </location>
</feature>
<reference evidence="4 5" key="1">
    <citation type="submission" date="2015-01" db="EMBL/GenBank/DDBJ databases">
        <title>The Genome Sequence of Exophiala xenobiotica CBS118157.</title>
        <authorList>
            <consortium name="The Broad Institute Genomics Platform"/>
            <person name="Cuomo C."/>
            <person name="de Hoog S."/>
            <person name="Gorbushina A."/>
            <person name="Stielow B."/>
            <person name="Teixiera M."/>
            <person name="Abouelleil A."/>
            <person name="Chapman S.B."/>
            <person name="Priest M."/>
            <person name="Young S.K."/>
            <person name="Wortman J."/>
            <person name="Nusbaum C."/>
            <person name="Birren B."/>
        </authorList>
    </citation>
    <scope>NUCLEOTIDE SEQUENCE [LARGE SCALE GENOMIC DNA]</scope>
    <source>
        <strain evidence="4 5">CBS 118157</strain>
    </source>
</reference>
<evidence type="ECO:0000256" key="2">
    <source>
        <dbReference type="SAM" id="Phobius"/>
    </source>
</evidence>
<name>A0A0D2FAY7_9EURO</name>
<dbReference type="OrthoDB" id="4121249at2759"/>
<keyword evidence="2" id="KW-0812">Transmembrane</keyword>
<keyword evidence="2" id="KW-0472">Membrane</keyword>
<feature type="transmembrane region" description="Helical" evidence="2">
    <location>
        <begin position="105"/>
        <end position="123"/>
    </location>
</feature>